<dbReference type="EMBL" id="KV417356">
    <property type="protein sequence ID" value="KZO89992.1"/>
    <property type="molecule type" value="Genomic_DNA"/>
</dbReference>
<evidence type="ECO:0000313" key="4">
    <source>
        <dbReference type="Proteomes" id="UP000076738"/>
    </source>
</evidence>
<keyword evidence="2" id="KW-0812">Transmembrane</keyword>
<organism evidence="3 4">
    <name type="scientific">Calocera viscosa (strain TUFC12733)</name>
    <dbReference type="NCBI Taxonomy" id="1330018"/>
    <lineage>
        <taxon>Eukaryota</taxon>
        <taxon>Fungi</taxon>
        <taxon>Dikarya</taxon>
        <taxon>Basidiomycota</taxon>
        <taxon>Agaricomycotina</taxon>
        <taxon>Dacrymycetes</taxon>
        <taxon>Dacrymycetales</taxon>
        <taxon>Dacrymycetaceae</taxon>
        <taxon>Calocera</taxon>
    </lineage>
</organism>
<evidence type="ECO:0000256" key="2">
    <source>
        <dbReference type="SAM" id="Phobius"/>
    </source>
</evidence>
<gene>
    <name evidence="3" type="ORF">CALVIDRAFT_543087</name>
</gene>
<keyword evidence="2" id="KW-1133">Transmembrane helix</keyword>
<accession>A0A167FYV2</accession>
<dbReference type="STRING" id="1330018.A0A167FYV2"/>
<dbReference type="OrthoDB" id="2555959at2759"/>
<evidence type="ECO:0000313" key="3">
    <source>
        <dbReference type="EMBL" id="KZO89992.1"/>
    </source>
</evidence>
<feature type="compositionally biased region" description="Pro residues" evidence="1">
    <location>
        <begin position="1"/>
        <end position="11"/>
    </location>
</feature>
<dbReference type="AlphaFoldDB" id="A0A167FYV2"/>
<evidence type="ECO:0000256" key="1">
    <source>
        <dbReference type="SAM" id="MobiDB-lite"/>
    </source>
</evidence>
<feature type="transmembrane region" description="Helical" evidence="2">
    <location>
        <begin position="46"/>
        <end position="63"/>
    </location>
</feature>
<reference evidence="3 4" key="1">
    <citation type="journal article" date="2016" name="Mol. Biol. Evol.">
        <title>Comparative Genomics of Early-Diverging Mushroom-Forming Fungi Provides Insights into the Origins of Lignocellulose Decay Capabilities.</title>
        <authorList>
            <person name="Nagy L.G."/>
            <person name="Riley R."/>
            <person name="Tritt A."/>
            <person name="Adam C."/>
            <person name="Daum C."/>
            <person name="Floudas D."/>
            <person name="Sun H."/>
            <person name="Yadav J.S."/>
            <person name="Pangilinan J."/>
            <person name="Larsson K.H."/>
            <person name="Matsuura K."/>
            <person name="Barry K."/>
            <person name="Labutti K."/>
            <person name="Kuo R."/>
            <person name="Ohm R.A."/>
            <person name="Bhattacharya S.S."/>
            <person name="Shirouzu T."/>
            <person name="Yoshinaga Y."/>
            <person name="Martin F.M."/>
            <person name="Grigoriev I.V."/>
            <person name="Hibbett D.S."/>
        </authorList>
    </citation>
    <scope>NUCLEOTIDE SEQUENCE [LARGE SCALE GENOMIC DNA]</scope>
    <source>
        <strain evidence="3 4">TUFC12733</strain>
    </source>
</reference>
<proteinExistence type="predicted"/>
<keyword evidence="2" id="KW-0472">Membrane</keyword>
<protein>
    <submittedName>
        <fullName evidence="3">Uncharacterized protein</fullName>
    </submittedName>
</protein>
<sequence>MAKPDQTPPKEPPGRTIPASKSALPPKQPAISLWQSYNALSPRTRLIFGVSLFIFAGAGLYISDKVEERLTPEPARKA</sequence>
<dbReference type="Proteomes" id="UP000076738">
    <property type="component" value="Unassembled WGS sequence"/>
</dbReference>
<name>A0A167FYV2_CALVF</name>
<feature type="region of interest" description="Disordered" evidence="1">
    <location>
        <begin position="1"/>
        <end position="26"/>
    </location>
</feature>
<keyword evidence="4" id="KW-1185">Reference proteome</keyword>